<feature type="active site" description="Proton donor" evidence="16">
    <location>
        <position position="226"/>
    </location>
</feature>
<evidence type="ECO:0000256" key="2">
    <source>
        <dbReference type="ARBA" id="ARBA00003921"/>
    </source>
</evidence>
<evidence type="ECO:0000256" key="9">
    <source>
        <dbReference type="ARBA" id="ARBA00022857"/>
    </source>
</evidence>
<comment type="cofactor">
    <cofactor evidence="1 16">
        <name>FAD</name>
        <dbReference type="ChEBI" id="CHEBI:57692"/>
    </cofactor>
</comment>
<feature type="active site" evidence="16">
    <location>
        <position position="296"/>
    </location>
</feature>
<dbReference type="InterPro" id="IPR003170">
    <property type="entry name" value="MurB"/>
</dbReference>
<dbReference type="PANTHER" id="PTHR21071:SF4">
    <property type="entry name" value="UDP-N-ACETYLENOLPYRUVOYLGLUCOSAMINE REDUCTASE"/>
    <property type="match status" value="1"/>
</dbReference>
<dbReference type="GO" id="GO:0071949">
    <property type="term" value="F:FAD binding"/>
    <property type="evidence" value="ECO:0007669"/>
    <property type="project" value="InterPro"/>
</dbReference>
<comment type="catalytic activity">
    <reaction evidence="15 16">
        <text>UDP-N-acetyl-alpha-D-muramate + NADP(+) = UDP-N-acetyl-3-O-(1-carboxyvinyl)-alpha-D-glucosamine + NADPH + H(+)</text>
        <dbReference type="Rhea" id="RHEA:12248"/>
        <dbReference type="ChEBI" id="CHEBI:15378"/>
        <dbReference type="ChEBI" id="CHEBI:57783"/>
        <dbReference type="ChEBI" id="CHEBI:58349"/>
        <dbReference type="ChEBI" id="CHEBI:68483"/>
        <dbReference type="ChEBI" id="CHEBI:70757"/>
        <dbReference type="EC" id="1.3.1.98"/>
    </reaction>
</comment>
<dbReference type="EC" id="1.3.1.98" evidence="16"/>
<dbReference type="UniPathway" id="UPA00219"/>
<dbReference type="SUPFAM" id="SSF56176">
    <property type="entry name" value="FAD-binding/transporter-associated domain-like"/>
    <property type="match status" value="1"/>
</dbReference>
<comment type="pathway">
    <text evidence="4 16">Cell wall biogenesis; peptidoglycan biosynthesis.</text>
</comment>
<dbReference type="AlphaFoldDB" id="A0A366I3W6"/>
<proteinExistence type="inferred from homology"/>
<comment type="similarity">
    <text evidence="16">Belongs to the MurB family.</text>
</comment>
<comment type="function">
    <text evidence="2 16">Cell wall formation.</text>
</comment>
<keyword evidence="7 16" id="KW-0285">Flavoprotein</keyword>
<keyword evidence="14 16" id="KW-0961">Cell wall biogenesis/degradation</keyword>
<keyword evidence="5 16" id="KW-0963">Cytoplasm</keyword>
<dbReference type="GO" id="GO:0008360">
    <property type="term" value="P:regulation of cell shape"/>
    <property type="evidence" value="ECO:0007669"/>
    <property type="project" value="UniProtKB-KW"/>
</dbReference>
<keyword evidence="9 16" id="KW-0521">NADP</keyword>
<dbReference type="Proteomes" id="UP000253490">
    <property type="component" value="Unassembled WGS sequence"/>
</dbReference>
<name>A0A366I3W6_9FIRM</name>
<gene>
    <name evidence="16" type="primary">murB</name>
    <name evidence="18" type="ORF">DES36_11174</name>
</gene>
<evidence type="ECO:0000256" key="5">
    <source>
        <dbReference type="ARBA" id="ARBA00022490"/>
    </source>
</evidence>
<dbReference type="InterPro" id="IPR006094">
    <property type="entry name" value="Oxid_FAD_bind_N"/>
</dbReference>
<evidence type="ECO:0000313" key="19">
    <source>
        <dbReference type="Proteomes" id="UP000253490"/>
    </source>
</evidence>
<dbReference type="EMBL" id="QNRX01000011">
    <property type="protein sequence ID" value="RBP62641.1"/>
    <property type="molecule type" value="Genomic_DNA"/>
</dbReference>
<dbReference type="GO" id="GO:0071555">
    <property type="term" value="P:cell wall organization"/>
    <property type="evidence" value="ECO:0007669"/>
    <property type="project" value="UniProtKB-KW"/>
</dbReference>
<evidence type="ECO:0000313" key="18">
    <source>
        <dbReference type="EMBL" id="RBP62641.1"/>
    </source>
</evidence>
<evidence type="ECO:0000256" key="15">
    <source>
        <dbReference type="ARBA" id="ARBA00048914"/>
    </source>
</evidence>
<keyword evidence="8 16" id="KW-0274">FAD</keyword>
<feature type="domain" description="FAD-binding PCMH-type" evidence="17">
    <location>
        <begin position="32"/>
        <end position="197"/>
    </location>
</feature>
<dbReference type="PANTHER" id="PTHR21071">
    <property type="entry name" value="UDP-N-ACETYLENOLPYRUVOYLGLUCOSAMINE REDUCTASE"/>
    <property type="match status" value="1"/>
</dbReference>
<dbReference type="InterPro" id="IPR036635">
    <property type="entry name" value="MurB_C_sf"/>
</dbReference>
<evidence type="ECO:0000256" key="13">
    <source>
        <dbReference type="ARBA" id="ARBA00023306"/>
    </source>
</evidence>
<dbReference type="GO" id="GO:0051301">
    <property type="term" value="P:cell division"/>
    <property type="evidence" value="ECO:0007669"/>
    <property type="project" value="UniProtKB-KW"/>
</dbReference>
<evidence type="ECO:0000256" key="16">
    <source>
        <dbReference type="HAMAP-Rule" id="MF_00037"/>
    </source>
</evidence>
<accession>A0A366I3W6</accession>
<dbReference type="GO" id="GO:0005829">
    <property type="term" value="C:cytosol"/>
    <property type="evidence" value="ECO:0007669"/>
    <property type="project" value="TreeGrafter"/>
</dbReference>
<comment type="subcellular location">
    <subcellularLocation>
        <location evidence="3 16">Cytoplasm</location>
    </subcellularLocation>
</comment>
<dbReference type="Gene3D" id="3.90.78.10">
    <property type="entry name" value="UDP-N-acetylenolpyruvoylglucosamine reductase, C-terminal domain"/>
    <property type="match status" value="1"/>
</dbReference>
<keyword evidence="19" id="KW-1185">Reference proteome</keyword>
<keyword evidence="6 16" id="KW-0132">Cell division</keyword>
<evidence type="ECO:0000256" key="12">
    <source>
        <dbReference type="ARBA" id="ARBA00023002"/>
    </source>
</evidence>
<dbReference type="InterPro" id="IPR016169">
    <property type="entry name" value="FAD-bd_PCMH_sub2"/>
</dbReference>
<evidence type="ECO:0000256" key="4">
    <source>
        <dbReference type="ARBA" id="ARBA00004752"/>
    </source>
</evidence>
<dbReference type="InterPro" id="IPR016166">
    <property type="entry name" value="FAD-bd_PCMH"/>
</dbReference>
<evidence type="ECO:0000256" key="6">
    <source>
        <dbReference type="ARBA" id="ARBA00022618"/>
    </source>
</evidence>
<keyword evidence="10 16" id="KW-0133">Cell shape</keyword>
<dbReference type="Gene3D" id="3.30.465.10">
    <property type="match status" value="1"/>
</dbReference>
<dbReference type="InterPro" id="IPR016167">
    <property type="entry name" value="FAD-bd_PCMH_sub1"/>
</dbReference>
<evidence type="ECO:0000256" key="10">
    <source>
        <dbReference type="ARBA" id="ARBA00022960"/>
    </source>
</evidence>
<dbReference type="Pfam" id="PF02873">
    <property type="entry name" value="MurB_C"/>
    <property type="match status" value="1"/>
</dbReference>
<dbReference type="InterPro" id="IPR036318">
    <property type="entry name" value="FAD-bd_PCMH-like_sf"/>
</dbReference>
<sequence length="303" mass="33249">MIKYILSKLETFMNKDSLLIDEPMKNHTSFKVGGPVDLMIIPKTEDEVINVLKLLASQPIPFYIMGNGSNLLVSDRGFSGVVIKLYDNYNDFSVDEDIITAKSGILLSKLAKVALNHNLGGFEFASGIPGTLGGAVTMNAGAYGGEMKDVLISAHVVDRQGNISEIVNGNLELAYRTSSIQKKDLIVLSAKLQLKKAPYDEIKDKMNELDHKRKDKQPLEWPSAGSTFKRPEGHFAGKLIQDCGLRGYSIGGAQVSEKHCGFIINKGGATANDIFNLICHVQETVYQKFGIHLDTEVKQLGEF</sequence>
<dbReference type="Gene3D" id="3.30.43.10">
    <property type="entry name" value="Uridine Diphospho-n-acetylenolpyruvylglucosamine Reductase, domain 2"/>
    <property type="match status" value="1"/>
</dbReference>
<dbReference type="RefSeq" id="WP_187387081.1">
    <property type="nucleotide sequence ID" value="NZ_QNRX01000011.1"/>
</dbReference>
<evidence type="ECO:0000259" key="17">
    <source>
        <dbReference type="PROSITE" id="PS51387"/>
    </source>
</evidence>
<feature type="active site" evidence="16">
    <location>
        <position position="176"/>
    </location>
</feature>
<dbReference type="GO" id="GO:0008762">
    <property type="term" value="F:UDP-N-acetylmuramate dehydrogenase activity"/>
    <property type="evidence" value="ECO:0007669"/>
    <property type="project" value="UniProtKB-UniRule"/>
</dbReference>
<keyword evidence="13 16" id="KW-0131">Cell cycle</keyword>
<protein>
    <recommendedName>
        <fullName evidence="16">UDP-N-acetylenolpyruvoylglucosamine reductase</fullName>
        <ecNumber evidence="16">1.3.1.98</ecNumber>
    </recommendedName>
    <alternativeName>
        <fullName evidence="16">UDP-N-acetylmuramate dehydrogenase</fullName>
    </alternativeName>
</protein>
<dbReference type="InterPro" id="IPR011601">
    <property type="entry name" value="MurB_C"/>
</dbReference>
<evidence type="ECO:0000256" key="3">
    <source>
        <dbReference type="ARBA" id="ARBA00004496"/>
    </source>
</evidence>
<dbReference type="NCBIfam" id="TIGR00179">
    <property type="entry name" value="murB"/>
    <property type="match status" value="1"/>
</dbReference>
<organism evidence="18 19">
    <name type="scientific">Alkalibaculum bacchi</name>
    <dbReference type="NCBI Taxonomy" id="645887"/>
    <lineage>
        <taxon>Bacteria</taxon>
        <taxon>Bacillati</taxon>
        <taxon>Bacillota</taxon>
        <taxon>Clostridia</taxon>
        <taxon>Eubacteriales</taxon>
        <taxon>Eubacteriaceae</taxon>
        <taxon>Alkalibaculum</taxon>
    </lineage>
</organism>
<evidence type="ECO:0000256" key="1">
    <source>
        <dbReference type="ARBA" id="ARBA00001974"/>
    </source>
</evidence>
<reference evidence="18 19" key="1">
    <citation type="submission" date="2018-06" db="EMBL/GenBank/DDBJ databases">
        <title>Genomic Encyclopedia of Type Strains, Phase IV (KMG-IV): sequencing the most valuable type-strain genomes for metagenomic binning, comparative biology and taxonomic classification.</title>
        <authorList>
            <person name="Goeker M."/>
        </authorList>
    </citation>
    <scope>NUCLEOTIDE SEQUENCE [LARGE SCALE GENOMIC DNA]</scope>
    <source>
        <strain evidence="18 19">DSM 22112</strain>
    </source>
</reference>
<evidence type="ECO:0000256" key="14">
    <source>
        <dbReference type="ARBA" id="ARBA00023316"/>
    </source>
</evidence>
<evidence type="ECO:0000256" key="8">
    <source>
        <dbReference type="ARBA" id="ARBA00022827"/>
    </source>
</evidence>
<dbReference type="GO" id="GO:0009252">
    <property type="term" value="P:peptidoglycan biosynthetic process"/>
    <property type="evidence" value="ECO:0007669"/>
    <property type="project" value="UniProtKB-UniRule"/>
</dbReference>
<dbReference type="NCBIfam" id="NF010480">
    <property type="entry name" value="PRK13905.1"/>
    <property type="match status" value="1"/>
</dbReference>
<dbReference type="SUPFAM" id="SSF56194">
    <property type="entry name" value="Uridine diphospho-N-Acetylenolpyruvylglucosamine reductase, MurB, C-terminal domain"/>
    <property type="match status" value="1"/>
</dbReference>
<dbReference type="PROSITE" id="PS51387">
    <property type="entry name" value="FAD_PCMH"/>
    <property type="match status" value="1"/>
</dbReference>
<comment type="caution">
    <text evidence="18">The sequence shown here is derived from an EMBL/GenBank/DDBJ whole genome shotgun (WGS) entry which is preliminary data.</text>
</comment>
<dbReference type="Pfam" id="PF01565">
    <property type="entry name" value="FAD_binding_4"/>
    <property type="match status" value="1"/>
</dbReference>
<keyword evidence="11 16" id="KW-0573">Peptidoglycan synthesis</keyword>
<keyword evidence="12 16" id="KW-0560">Oxidoreductase</keyword>
<dbReference type="HAMAP" id="MF_00037">
    <property type="entry name" value="MurB"/>
    <property type="match status" value="1"/>
</dbReference>
<evidence type="ECO:0000256" key="7">
    <source>
        <dbReference type="ARBA" id="ARBA00022630"/>
    </source>
</evidence>
<evidence type="ECO:0000256" key="11">
    <source>
        <dbReference type="ARBA" id="ARBA00022984"/>
    </source>
</evidence>